<dbReference type="Proteomes" id="UP000013827">
    <property type="component" value="Unassembled WGS sequence"/>
</dbReference>
<dbReference type="STRING" id="2903.R1CK38"/>
<dbReference type="KEGG" id="ehx:EMIHUDRAFT_239906"/>
<dbReference type="GeneID" id="17268818"/>
<dbReference type="Pfam" id="PF01344">
    <property type="entry name" value="Kelch_1"/>
    <property type="match status" value="1"/>
</dbReference>
<dbReference type="eggNOG" id="ENOG502RWYF">
    <property type="taxonomic scope" value="Eukaryota"/>
</dbReference>
<evidence type="ECO:0008006" key="4">
    <source>
        <dbReference type="Google" id="ProtNLM"/>
    </source>
</evidence>
<dbReference type="OMA" id="APWHERI"/>
<dbReference type="AlphaFoldDB" id="A0A0D3JID8"/>
<accession>A0A0D3JID8</accession>
<dbReference type="EnsemblProtists" id="EOD23273">
    <property type="protein sequence ID" value="EOD23273"/>
    <property type="gene ID" value="EMIHUDRAFT_239906"/>
</dbReference>
<keyword evidence="1" id="KW-0732">Signal</keyword>
<dbReference type="RefSeq" id="XP_005775702.1">
    <property type="nucleotide sequence ID" value="XM_005775645.1"/>
</dbReference>
<evidence type="ECO:0000256" key="1">
    <source>
        <dbReference type="SAM" id="SignalP"/>
    </source>
</evidence>
<dbReference type="HOGENOM" id="CLU_059360_0_0_1"/>
<dbReference type="PaxDb" id="2903-EOD23273"/>
<reference evidence="2" key="2">
    <citation type="submission" date="2024-10" db="UniProtKB">
        <authorList>
            <consortium name="EnsemblProtists"/>
        </authorList>
    </citation>
    <scope>IDENTIFICATION</scope>
</reference>
<organism evidence="2 3">
    <name type="scientific">Emiliania huxleyi (strain CCMP1516)</name>
    <dbReference type="NCBI Taxonomy" id="280463"/>
    <lineage>
        <taxon>Eukaryota</taxon>
        <taxon>Haptista</taxon>
        <taxon>Haptophyta</taxon>
        <taxon>Prymnesiophyceae</taxon>
        <taxon>Isochrysidales</taxon>
        <taxon>Noelaerhabdaceae</taxon>
        <taxon>Emiliania</taxon>
    </lineage>
</organism>
<evidence type="ECO:0000313" key="3">
    <source>
        <dbReference type="Proteomes" id="UP000013827"/>
    </source>
</evidence>
<keyword evidence="3" id="KW-1185">Reference proteome</keyword>
<feature type="chain" id="PRO_5044265030" description="Galactose oxidase" evidence="1">
    <location>
        <begin position="20"/>
        <end position="342"/>
    </location>
</feature>
<proteinExistence type="predicted"/>
<dbReference type="InterPro" id="IPR006652">
    <property type="entry name" value="Kelch_1"/>
</dbReference>
<reference evidence="3" key="1">
    <citation type="journal article" date="2013" name="Nature">
        <title>Pan genome of the phytoplankton Emiliania underpins its global distribution.</title>
        <authorList>
            <person name="Read B.A."/>
            <person name="Kegel J."/>
            <person name="Klute M.J."/>
            <person name="Kuo A."/>
            <person name="Lefebvre S.C."/>
            <person name="Maumus F."/>
            <person name="Mayer C."/>
            <person name="Miller J."/>
            <person name="Monier A."/>
            <person name="Salamov A."/>
            <person name="Young J."/>
            <person name="Aguilar M."/>
            <person name="Claverie J.M."/>
            <person name="Frickenhaus S."/>
            <person name="Gonzalez K."/>
            <person name="Herman E.K."/>
            <person name="Lin Y.C."/>
            <person name="Napier J."/>
            <person name="Ogata H."/>
            <person name="Sarno A.F."/>
            <person name="Shmutz J."/>
            <person name="Schroeder D."/>
            <person name="de Vargas C."/>
            <person name="Verret F."/>
            <person name="von Dassow P."/>
            <person name="Valentin K."/>
            <person name="Van de Peer Y."/>
            <person name="Wheeler G."/>
            <person name="Dacks J.B."/>
            <person name="Delwiche C.F."/>
            <person name="Dyhrman S.T."/>
            <person name="Glockner G."/>
            <person name="John U."/>
            <person name="Richards T."/>
            <person name="Worden A.Z."/>
            <person name="Zhang X."/>
            <person name="Grigoriev I.V."/>
            <person name="Allen A.E."/>
            <person name="Bidle K."/>
            <person name="Borodovsky M."/>
            <person name="Bowler C."/>
            <person name="Brownlee C."/>
            <person name="Cock J.M."/>
            <person name="Elias M."/>
            <person name="Gladyshev V.N."/>
            <person name="Groth M."/>
            <person name="Guda C."/>
            <person name="Hadaegh A."/>
            <person name="Iglesias-Rodriguez M.D."/>
            <person name="Jenkins J."/>
            <person name="Jones B.M."/>
            <person name="Lawson T."/>
            <person name="Leese F."/>
            <person name="Lindquist E."/>
            <person name="Lobanov A."/>
            <person name="Lomsadze A."/>
            <person name="Malik S.B."/>
            <person name="Marsh M.E."/>
            <person name="Mackinder L."/>
            <person name="Mock T."/>
            <person name="Mueller-Roeber B."/>
            <person name="Pagarete A."/>
            <person name="Parker M."/>
            <person name="Probert I."/>
            <person name="Quesneville H."/>
            <person name="Raines C."/>
            <person name="Rensing S.A."/>
            <person name="Riano-Pachon D.M."/>
            <person name="Richier S."/>
            <person name="Rokitta S."/>
            <person name="Shiraiwa Y."/>
            <person name="Soanes D.M."/>
            <person name="van der Giezen M."/>
            <person name="Wahlund T.M."/>
            <person name="Williams B."/>
            <person name="Wilson W."/>
            <person name="Wolfe G."/>
            <person name="Wurch L.L."/>
        </authorList>
    </citation>
    <scope>NUCLEOTIDE SEQUENCE</scope>
</reference>
<sequence length="342" mass="36044">MSFILTLANLLSIAAAASGWLKLSDGPWSAREGLMAVEDASGIVMVGGRANLGLAAQHDVWRTPNGSSWERLPDAPFAGRAYHAMLSHGACIFVMGGQTVALLGDPFFNDVWRSCDGGETWDSLGHAPWQPRAGLAVATHNGRMVVAGGCFGSSIGAGRKFLNDVWATRDGASWELLTANASWSARSGPRLVDFNGRLLLLAGEVGFTADTQLGDIWESGDGATWTLLTATPAFSARSGHGVVNAGGSLLLIAGWHDAKCLHDQWLSEDGVVWRMVSNATWACTADACGRFDFWPVATSSGLLLTLGGSNAYSTFGKLWAETWALPLLGGGRPLRGGSVAMH</sequence>
<dbReference type="Gene3D" id="2.120.10.80">
    <property type="entry name" value="Kelch-type beta propeller"/>
    <property type="match status" value="2"/>
</dbReference>
<evidence type="ECO:0000313" key="2">
    <source>
        <dbReference type="EnsemblProtists" id="EOD23273"/>
    </source>
</evidence>
<protein>
    <recommendedName>
        <fullName evidence="4">Galactose oxidase</fullName>
    </recommendedName>
</protein>
<dbReference type="SUPFAM" id="SSF117281">
    <property type="entry name" value="Kelch motif"/>
    <property type="match status" value="1"/>
</dbReference>
<dbReference type="InterPro" id="IPR015915">
    <property type="entry name" value="Kelch-typ_b-propeller"/>
</dbReference>
<name>A0A0D3JID8_EMIH1</name>
<feature type="signal peptide" evidence="1">
    <location>
        <begin position="1"/>
        <end position="19"/>
    </location>
</feature>